<dbReference type="EMBL" id="HBIR01035813">
    <property type="protein sequence ID" value="CAE0566674.1"/>
    <property type="molecule type" value="Transcribed_RNA"/>
</dbReference>
<dbReference type="InterPro" id="IPR002528">
    <property type="entry name" value="MATE_fam"/>
</dbReference>
<accession>A0A7S3SW53</accession>
<sequence>MDNQHDPFLDPSPPPRVASWRETAAGILALAPALFIGQLGWVGMKVTDTALLGHVGTHALAAASLSDLWTMASGVLIQGRVLGIFVGNAVGAAKAGTAPWQLAGEWLQVSVAVLGAISCFVMGLWAATGPVLRLTRADAALIPDASYFSLVLLACIPARVLFSQLQQYLSAQRIVKPAAAVALVGLAANLLLGYLLVLGVPTGPSRFGGYGFPACPIVTSAVEWLQLLALAGLFCLCLGYGRQGWPQAVGWCGVSPAFVTKSRVREYLKLYVPAALSIASDFWRMSAVGAFAASLSTLDLAVFTASYRVMWISLVLTGSLTGGVGIKVAQALGASRPHDARRCVVAGLGLACVALAAVAALILAAPRPLAAIFSSDASVLDAFVRARLGPCLAAEARSPEITERTRDRPRLGSASPQSR</sequence>
<evidence type="ECO:0000313" key="4">
    <source>
        <dbReference type="EMBL" id="CAE0566674.1"/>
    </source>
</evidence>
<reference evidence="4" key="1">
    <citation type="submission" date="2021-01" db="EMBL/GenBank/DDBJ databases">
        <authorList>
            <person name="Corre E."/>
            <person name="Pelletier E."/>
            <person name="Niang G."/>
            <person name="Scheremetjew M."/>
            <person name="Finn R."/>
            <person name="Kale V."/>
            <person name="Holt S."/>
            <person name="Cochrane G."/>
            <person name="Meng A."/>
            <person name="Brown T."/>
            <person name="Cohen L."/>
        </authorList>
    </citation>
    <scope>NUCLEOTIDE SEQUENCE</scope>
    <source>
        <strain evidence="4">379</strain>
    </source>
</reference>
<keyword evidence="3" id="KW-1133">Transmembrane helix</keyword>
<dbReference type="PANTHER" id="PTHR11206">
    <property type="entry name" value="MULTIDRUG RESISTANCE PROTEIN"/>
    <property type="match status" value="1"/>
</dbReference>
<feature type="transmembrane region" description="Helical" evidence="3">
    <location>
        <begin position="217"/>
        <end position="240"/>
    </location>
</feature>
<comment type="similarity">
    <text evidence="1">Belongs to the multi antimicrobial extrusion (MATE) (TC 2.A.66.1) family.</text>
</comment>
<feature type="region of interest" description="Disordered" evidence="2">
    <location>
        <begin position="398"/>
        <end position="419"/>
    </location>
</feature>
<keyword evidence="3" id="KW-0812">Transmembrane</keyword>
<dbReference type="Pfam" id="PF01554">
    <property type="entry name" value="MatE"/>
    <property type="match status" value="2"/>
</dbReference>
<feature type="transmembrane region" description="Helical" evidence="3">
    <location>
        <begin position="23"/>
        <end position="42"/>
    </location>
</feature>
<dbReference type="GO" id="GO:0016020">
    <property type="term" value="C:membrane"/>
    <property type="evidence" value="ECO:0007669"/>
    <property type="project" value="InterPro"/>
</dbReference>
<gene>
    <name evidence="4" type="ORF">EHUX00137_LOCUS27931</name>
</gene>
<feature type="transmembrane region" description="Helical" evidence="3">
    <location>
        <begin position="309"/>
        <end position="332"/>
    </location>
</feature>
<feature type="compositionally biased region" description="Basic and acidic residues" evidence="2">
    <location>
        <begin position="398"/>
        <end position="410"/>
    </location>
</feature>
<dbReference type="AlphaFoldDB" id="A0A7S3SW53"/>
<evidence type="ECO:0000256" key="1">
    <source>
        <dbReference type="ARBA" id="ARBA00010199"/>
    </source>
</evidence>
<keyword evidence="3" id="KW-0472">Membrane</keyword>
<evidence type="ECO:0000256" key="3">
    <source>
        <dbReference type="SAM" id="Phobius"/>
    </source>
</evidence>
<organism evidence="4">
    <name type="scientific">Emiliania huxleyi</name>
    <name type="common">Coccolithophore</name>
    <name type="synonym">Pontosphaera huxleyi</name>
    <dbReference type="NCBI Taxonomy" id="2903"/>
    <lineage>
        <taxon>Eukaryota</taxon>
        <taxon>Haptista</taxon>
        <taxon>Haptophyta</taxon>
        <taxon>Prymnesiophyceae</taxon>
        <taxon>Isochrysidales</taxon>
        <taxon>Noelaerhabdaceae</taxon>
        <taxon>Emiliania</taxon>
    </lineage>
</organism>
<feature type="transmembrane region" description="Helical" evidence="3">
    <location>
        <begin position="344"/>
        <end position="365"/>
    </location>
</feature>
<feature type="transmembrane region" description="Helical" evidence="3">
    <location>
        <begin position="174"/>
        <end position="197"/>
    </location>
</feature>
<dbReference type="GO" id="GO:0042910">
    <property type="term" value="F:xenobiotic transmembrane transporter activity"/>
    <property type="evidence" value="ECO:0007669"/>
    <property type="project" value="InterPro"/>
</dbReference>
<feature type="transmembrane region" description="Helical" evidence="3">
    <location>
        <begin position="145"/>
        <end position="162"/>
    </location>
</feature>
<feature type="transmembrane region" description="Helical" evidence="3">
    <location>
        <begin position="106"/>
        <end position="125"/>
    </location>
</feature>
<dbReference type="GO" id="GO:0015297">
    <property type="term" value="F:antiporter activity"/>
    <property type="evidence" value="ECO:0007669"/>
    <property type="project" value="InterPro"/>
</dbReference>
<proteinExistence type="inferred from homology"/>
<protein>
    <submittedName>
        <fullName evidence="4">Uncharacterized protein</fullName>
    </submittedName>
</protein>
<name>A0A7S3SW53_EMIHU</name>
<evidence type="ECO:0000256" key="2">
    <source>
        <dbReference type="SAM" id="MobiDB-lite"/>
    </source>
</evidence>